<organism evidence="1 2">
    <name type="scientific">Lasius platythorax</name>
    <dbReference type="NCBI Taxonomy" id="488582"/>
    <lineage>
        <taxon>Eukaryota</taxon>
        <taxon>Metazoa</taxon>
        <taxon>Ecdysozoa</taxon>
        <taxon>Arthropoda</taxon>
        <taxon>Hexapoda</taxon>
        <taxon>Insecta</taxon>
        <taxon>Pterygota</taxon>
        <taxon>Neoptera</taxon>
        <taxon>Endopterygota</taxon>
        <taxon>Hymenoptera</taxon>
        <taxon>Apocrita</taxon>
        <taxon>Aculeata</taxon>
        <taxon>Formicoidea</taxon>
        <taxon>Formicidae</taxon>
        <taxon>Formicinae</taxon>
        <taxon>Lasius</taxon>
        <taxon>Lasius</taxon>
    </lineage>
</organism>
<name>A0AAV2P5D9_9HYME</name>
<gene>
    <name evidence="1" type="ORF">LPLAT_LOCUS12293</name>
</gene>
<evidence type="ECO:0000313" key="1">
    <source>
        <dbReference type="EMBL" id="CAL1687011.1"/>
    </source>
</evidence>
<sequence length="110" mass="12697">MPTRHSTKAARQEWAPGIFFSLNYLPTARLKDAWRQQTHVLVVTVDGVDFVAAHCERRRSLLTIKGPRRKSSGTRKEKPTNWRLDQRRAAVTSCVKATQPFFRYSPSWPS</sequence>
<proteinExistence type="predicted"/>
<reference evidence="1" key="1">
    <citation type="submission" date="2024-04" db="EMBL/GenBank/DDBJ databases">
        <authorList>
            <consortium name="Molecular Ecology Group"/>
        </authorList>
    </citation>
    <scope>NUCLEOTIDE SEQUENCE</scope>
</reference>
<evidence type="ECO:0000313" key="2">
    <source>
        <dbReference type="Proteomes" id="UP001497644"/>
    </source>
</evidence>
<protein>
    <submittedName>
        <fullName evidence="1">Uncharacterized protein</fullName>
    </submittedName>
</protein>
<dbReference type="EMBL" id="OZ034830">
    <property type="protein sequence ID" value="CAL1687011.1"/>
    <property type="molecule type" value="Genomic_DNA"/>
</dbReference>
<dbReference type="AlphaFoldDB" id="A0AAV2P5D9"/>
<keyword evidence="2" id="KW-1185">Reference proteome</keyword>
<accession>A0AAV2P5D9</accession>
<dbReference type="Proteomes" id="UP001497644">
    <property type="component" value="Chromosome 7"/>
</dbReference>